<feature type="compositionally biased region" description="Low complexity" evidence="2">
    <location>
        <begin position="884"/>
        <end position="902"/>
    </location>
</feature>
<feature type="compositionally biased region" description="Basic and acidic residues" evidence="2">
    <location>
        <begin position="746"/>
        <end position="760"/>
    </location>
</feature>
<comment type="caution">
    <text evidence="4">The sequence shown here is derived from an EMBL/GenBank/DDBJ whole genome shotgun (WGS) entry which is preliminary data.</text>
</comment>
<feature type="compositionally biased region" description="Basic and acidic residues" evidence="2">
    <location>
        <begin position="356"/>
        <end position="367"/>
    </location>
</feature>
<dbReference type="EMBL" id="RCHU01000355">
    <property type="protein sequence ID" value="TKS06245.1"/>
    <property type="molecule type" value="Genomic_DNA"/>
</dbReference>
<dbReference type="GO" id="GO:0051087">
    <property type="term" value="F:protein-folding chaperone binding"/>
    <property type="evidence" value="ECO:0007669"/>
    <property type="project" value="InterPro"/>
</dbReference>
<feature type="region of interest" description="Disordered" evidence="2">
    <location>
        <begin position="730"/>
        <end position="760"/>
    </location>
</feature>
<feature type="compositionally biased region" description="Basic residues" evidence="2">
    <location>
        <begin position="1230"/>
        <end position="1239"/>
    </location>
</feature>
<feature type="region of interest" description="Disordered" evidence="2">
    <location>
        <begin position="1097"/>
        <end position="1162"/>
    </location>
</feature>
<feature type="compositionally biased region" description="Basic and acidic residues" evidence="2">
    <location>
        <begin position="141"/>
        <end position="160"/>
    </location>
</feature>
<feature type="compositionally biased region" description="Basic and acidic residues" evidence="2">
    <location>
        <begin position="333"/>
        <end position="344"/>
    </location>
</feature>
<accession>A0A4U5QCW4</accession>
<dbReference type="FunFam" id="1.20.58.120:FF:000010">
    <property type="entry name" value="BAG family molecular chaperone regulator 6"/>
    <property type="match status" value="1"/>
</dbReference>
<feature type="region of interest" description="Disordered" evidence="2">
    <location>
        <begin position="141"/>
        <end position="162"/>
    </location>
</feature>
<feature type="compositionally biased region" description="Low complexity" evidence="2">
    <location>
        <begin position="420"/>
        <end position="434"/>
    </location>
</feature>
<dbReference type="InterPro" id="IPR003103">
    <property type="entry name" value="BAG_domain"/>
</dbReference>
<name>A0A4U5QCW4_POPAL</name>
<evidence type="ECO:0000256" key="2">
    <source>
        <dbReference type="SAM" id="MobiDB-lite"/>
    </source>
</evidence>
<feature type="region of interest" description="Disordered" evidence="2">
    <location>
        <begin position="842"/>
        <end position="949"/>
    </location>
</feature>
<evidence type="ECO:0000313" key="4">
    <source>
        <dbReference type="EMBL" id="TKS06245.1"/>
    </source>
</evidence>
<dbReference type="AlphaFoldDB" id="A0A4U5QCW4"/>
<keyword evidence="1" id="KW-0143">Chaperone</keyword>
<feature type="region of interest" description="Disordered" evidence="2">
    <location>
        <begin position="261"/>
        <end position="516"/>
    </location>
</feature>
<dbReference type="Gene3D" id="1.20.58.120">
    <property type="entry name" value="BAG domain"/>
    <property type="match status" value="1"/>
</dbReference>
<feature type="compositionally biased region" description="Basic and acidic residues" evidence="2">
    <location>
        <begin position="200"/>
        <end position="218"/>
    </location>
</feature>
<dbReference type="PANTHER" id="PTHR33322">
    <property type="entry name" value="BAG DOMAIN CONTAINING PROTEIN, EXPRESSED"/>
    <property type="match status" value="1"/>
</dbReference>
<feature type="region of interest" description="Disordered" evidence="2">
    <location>
        <begin position="183"/>
        <end position="219"/>
    </location>
</feature>
<dbReference type="GO" id="GO:0009506">
    <property type="term" value="C:plasmodesma"/>
    <property type="evidence" value="ECO:0007669"/>
    <property type="project" value="TreeGrafter"/>
</dbReference>
<feature type="compositionally biased region" description="Basic and acidic residues" evidence="2">
    <location>
        <begin position="1022"/>
        <end position="1044"/>
    </location>
</feature>
<dbReference type="STRING" id="43335.A0A4U5QCW4"/>
<dbReference type="InterPro" id="IPR040400">
    <property type="entry name" value="BAG5/6/7/8"/>
</dbReference>
<dbReference type="SUPFAM" id="SSF63491">
    <property type="entry name" value="BAG domain"/>
    <property type="match status" value="1"/>
</dbReference>
<dbReference type="CDD" id="cd23767">
    <property type="entry name" value="IQCD"/>
    <property type="match status" value="1"/>
</dbReference>
<feature type="compositionally biased region" description="Basic and acidic residues" evidence="2">
    <location>
        <begin position="183"/>
        <end position="192"/>
    </location>
</feature>
<dbReference type="PROSITE" id="PS51035">
    <property type="entry name" value="BAG"/>
    <property type="match status" value="1"/>
</dbReference>
<feature type="compositionally biased region" description="Basic and acidic residues" evidence="2">
    <location>
        <begin position="536"/>
        <end position="545"/>
    </location>
</feature>
<feature type="compositionally biased region" description="Basic and acidic residues" evidence="2">
    <location>
        <begin position="553"/>
        <end position="572"/>
    </location>
</feature>
<feature type="compositionally biased region" description="Polar residues" evidence="2">
    <location>
        <begin position="315"/>
        <end position="331"/>
    </location>
</feature>
<feature type="domain" description="BAG" evidence="3">
    <location>
        <begin position="605"/>
        <end position="682"/>
    </location>
</feature>
<proteinExistence type="predicted"/>
<protein>
    <submittedName>
        <fullName evidence="4">BAG family molecular chaperone regulator 6</fullName>
    </submittedName>
</protein>
<feature type="region of interest" description="Disordered" evidence="2">
    <location>
        <begin position="1208"/>
        <end position="1239"/>
    </location>
</feature>
<feature type="region of interest" description="Disordered" evidence="2">
    <location>
        <begin position="536"/>
        <end position="572"/>
    </location>
</feature>
<feature type="compositionally biased region" description="Polar residues" evidence="2">
    <location>
        <begin position="779"/>
        <end position="794"/>
    </location>
</feature>
<dbReference type="PANTHER" id="PTHR33322:SF16">
    <property type="entry name" value="BAG FAMILY MOLECULAR CHAPERONE REGULATOR 6"/>
    <property type="match status" value="1"/>
</dbReference>
<dbReference type="GO" id="GO:0006457">
    <property type="term" value="P:protein folding"/>
    <property type="evidence" value="ECO:0007669"/>
    <property type="project" value="TreeGrafter"/>
</dbReference>
<feature type="compositionally biased region" description="Polar residues" evidence="2">
    <location>
        <begin position="380"/>
        <end position="389"/>
    </location>
</feature>
<feature type="compositionally biased region" description="Polar residues" evidence="2">
    <location>
        <begin position="1141"/>
        <end position="1152"/>
    </location>
</feature>
<gene>
    <name evidence="4" type="ORF">D5086_0000125610</name>
</gene>
<organism evidence="4">
    <name type="scientific">Populus alba</name>
    <name type="common">White poplar</name>
    <dbReference type="NCBI Taxonomy" id="43335"/>
    <lineage>
        <taxon>Eukaryota</taxon>
        <taxon>Viridiplantae</taxon>
        <taxon>Streptophyta</taxon>
        <taxon>Embryophyta</taxon>
        <taxon>Tracheophyta</taxon>
        <taxon>Spermatophyta</taxon>
        <taxon>Magnoliopsida</taxon>
        <taxon>eudicotyledons</taxon>
        <taxon>Gunneridae</taxon>
        <taxon>Pentapetalae</taxon>
        <taxon>rosids</taxon>
        <taxon>fabids</taxon>
        <taxon>Malpighiales</taxon>
        <taxon>Salicaceae</taxon>
        <taxon>Saliceae</taxon>
        <taxon>Populus</taxon>
    </lineage>
</organism>
<evidence type="ECO:0000256" key="1">
    <source>
        <dbReference type="ARBA" id="ARBA00023186"/>
    </source>
</evidence>
<dbReference type="SMART" id="SM00264">
    <property type="entry name" value="BAG"/>
    <property type="match status" value="1"/>
</dbReference>
<feature type="region of interest" description="Disordered" evidence="2">
    <location>
        <begin position="1022"/>
        <end position="1082"/>
    </location>
</feature>
<feature type="compositionally biased region" description="Polar residues" evidence="2">
    <location>
        <begin position="267"/>
        <end position="283"/>
    </location>
</feature>
<sequence>MMPVYRYMDSHPMRGDHVPPMQHYHPSFGAIPPHMHVDPSKSAALYGLCPNGNNFGCSVPCHACCGYGNFTGYYGPRPSCSHFPPPQYQCYGYPPYHETMPVQYVPSPHYSMEQPRYEYDKVVSSNNHCCGCRSHTHDQKRDESVKVEELDPDSQKKEGDSLVPFQVKNYPYPVVWIPPEKIKNEEDRKPVDSEMASGEKASRVMKHPESVKPPEENPRVWNGWVPLDLKSFGPFMQAEDQKRTQNHQNEDELQQFPFPIFWLPPYNKQNDTSNKDGAQTIASSKPVDEPPSAVKFFPVKLPGSSDGCNKLLEGQYNSRDQGSSGTESTPVKQMEKHGEKKEGVNQKSIPVQQIEAFREKEDSEGIGKRGRTASLKNAEGNPTGNSSETCAKRQSLASPKASKLPPVCLRVDPLPKKKNGSSGSRSPSPPGSKGQLQEASKDTSKPSASSDLKANIHHDAQVQNVARSSGKEVEANKNEGKIIEVVQRKRIENKDGEARNESQTQTPIALTDLQKEVFRNPKTEEAETYDEKYVKKEDQGGRDATDLAAGEATKSKEVTDATRSAIDENKEQRKNLSDEAAALLIQSAYRGFEVRRWEPLKKLKQIAKVQEQVVVVKDKIYALESSSDLQKDDQQRLVIGEMIMSLLLKLDAIQGLHPTIRDIRKSLARELVVLQEKLDSLIMKKCEETSGPKNSEEHLIASSVITANQDAQKMEVGEQPGYCLSQMVDSVGDSEDKETSKSPIIIKEEHRESENEGREVEIDGGAYVAEQENKVGSGEFQSSEVVTTENGQGTSAIEQSVLSHSQESDKAEISGILPENMCCSPHNKQQARLMKLTNVENSPEVKGTEAPAHEISGKVAAISDKEEESGTEMVAVIDGEEMESNASWSSSTVASPDSTTAAKTIDVNLQQEFPLGLNDDEAPEKLDNSNIQENEVRYGGDNKEDTEPSSLNEVIIPIELDHQCMEVLDKGAFLAGSEDSVKVGPEKDDSHEDAIVGVCAQQPQALDAKNDKEEVEVLGQEKVLDFSREQEESNEEKQKDENGQTEHSCSSELANKIFSQEEEVQAEEENDNDSQTITDCGNEEMKLEVKQCHDLGVLSDNDTMEDGLDGSETTKSLSAIGPKLSPMGADQDEEKGEKLPASSTAISSQVSAGEQGMGMESQRKLVDENEKLREMMERLIETGKDQLTVISNLTERVKDLEKKLSKKKKVWAKRFRTSSPHSSARPSVKSPRRKAGVGT</sequence>
<dbReference type="InterPro" id="IPR036533">
    <property type="entry name" value="BAG_dom_sf"/>
</dbReference>
<feature type="compositionally biased region" description="Acidic residues" evidence="2">
    <location>
        <begin position="1060"/>
        <end position="1072"/>
    </location>
</feature>
<reference evidence="4" key="1">
    <citation type="submission" date="2018-10" db="EMBL/GenBank/DDBJ databases">
        <title>Population genomic analysis revealed the cold adaptation of white poplar.</title>
        <authorList>
            <person name="Liu Y.-J."/>
        </authorList>
    </citation>
    <scope>NUCLEOTIDE SEQUENCE [LARGE SCALE GENOMIC DNA]</scope>
    <source>
        <strain evidence="4">PAL-ZL1</strain>
    </source>
</reference>
<evidence type="ECO:0000259" key="3">
    <source>
        <dbReference type="PROSITE" id="PS51035"/>
    </source>
</evidence>
<feature type="compositionally biased region" description="Basic and acidic residues" evidence="2">
    <location>
        <begin position="469"/>
        <end position="500"/>
    </location>
</feature>
<feature type="compositionally biased region" description="Basic and acidic residues" evidence="2">
    <location>
        <begin position="934"/>
        <end position="946"/>
    </location>
</feature>
<feature type="region of interest" description="Disordered" evidence="2">
    <location>
        <begin position="774"/>
        <end position="794"/>
    </location>
</feature>
<dbReference type="Pfam" id="PF02179">
    <property type="entry name" value="BAG"/>
    <property type="match status" value="1"/>
</dbReference>